<proteinExistence type="predicted"/>
<dbReference type="AlphaFoldDB" id="A0A7R7EQ61"/>
<accession>A0A7R7EQ61</accession>
<gene>
    <name evidence="1" type="ORF">bsdtb5_42930</name>
</gene>
<protein>
    <submittedName>
        <fullName evidence="1">Uncharacterized protein</fullName>
    </submittedName>
</protein>
<evidence type="ECO:0000313" key="2">
    <source>
        <dbReference type="Proteomes" id="UP000595897"/>
    </source>
</evidence>
<dbReference type="KEGG" id="ahb:bsdtb5_42930"/>
<keyword evidence="2" id="KW-1185">Reference proteome</keyword>
<dbReference type="EMBL" id="AP024169">
    <property type="protein sequence ID" value="BCN32998.1"/>
    <property type="molecule type" value="Genomic_DNA"/>
</dbReference>
<organism evidence="1 2">
    <name type="scientific">Anaeromicropila herbilytica</name>
    <dbReference type="NCBI Taxonomy" id="2785025"/>
    <lineage>
        <taxon>Bacteria</taxon>
        <taxon>Bacillati</taxon>
        <taxon>Bacillota</taxon>
        <taxon>Clostridia</taxon>
        <taxon>Lachnospirales</taxon>
        <taxon>Lachnospiraceae</taxon>
        <taxon>Anaeromicropila</taxon>
    </lineage>
</organism>
<name>A0A7R7EQ61_9FIRM</name>
<dbReference type="RefSeq" id="WP_271713990.1">
    <property type="nucleotide sequence ID" value="NZ_AP024169.1"/>
</dbReference>
<evidence type="ECO:0000313" key="1">
    <source>
        <dbReference type="EMBL" id="BCN32998.1"/>
    </source>
</evidence>
<reference evidence="1 2" key="1">
    <citation type="submission" date="2020-11" db="EMBL/GenBank/DDBJ databases">
        <title>Draft genome sequencing of a Lachnospiraceae strain isolated from anoxic soil subjected to BSD treatment.</title>
        <authorList>
            <person name="Uek A."/>
            <person name="Tonouchi A."/>
        </authorList>
    </citation>
    <scope>NUCLEOTIDE SEQUENCE [LARGE SCALE GENOMIC DNA]</scope>
    <source>
        <strain evidence="1 2">TB5</strain>
    </source>
</reference>
<dbReference type="Proteomes" id="UP000595897">
    <property type="component" value="Chromosome"/>
</dbReference>
<sequence length="45" mass="5210">MKNPVKKKLLQSFNSNIELNKKANNLKKSWDEVEGLLKSVNKPKK</sequence>